<keyword evidence="1" id="KW-1133">Transmembrane helix</keyword>
<keyword evidence="3" id="KW-1185">Reference proteome</keyword>
<dbReference type="InParanoid" id="F4RWT3"/>
<name>F4RWT3_MELLP</name>
<dbReference type="KEGG" id="mlr:MELLADRAFT_109539"/>
<feature type="transmembrane region" description="Helical" evidence="1">
    <location>
        <begin position="12"/>
        <end position="34"/>
    </location>
</feature>
<keyword evidence="1" id="KW-0812">Transmembrane</keyword>
<reference evidence="3" key="1">
    <citation type="journal article" date="2011" name="Proc. Natl. Acad. Sci. U.S.A.">
        <title>Obligate biotrophy features unraveled by the genomic analysis of rust fungi.</title>
        <authorList>
            <person name="Duplessis S."/>
            <person name="Cuomo C.A."/>
            <person name="Lin Y.-C."/>
            <person name="Aerts A."/>
            <person name="Tisserant E."/>
            <person name="Veneault-Fourrey C."/>
            <person name="Joly D.L."/>
            <person name="Hacquard S."/>
            <person name="Amselem J."/>
            <person name="Cantarel B.L."/>
            <person name="Chiu R."/>
            <person name="Coutinho P.M."/>
            <person name="Feau N."/>
            <person name="Field M."/>
            <person name="Frey P."/>
            <person name="Gelhaye E."/>
            <person name="Goldberg J."/>
            <person name="Grabherr M.G."/>
            <person name="Kodira C.D."/>
            <person name="Kohler A."/>
            <person name="Kuees U."/>
            <person name="Lindquist E.A."/>
            <person name="Lucas S.M."/>
            <person name="Mago R."/>
            <person name="Mauceli E."/>
            <person name="Morin E."/>
            <person name="Murat C."/>
            <person name="Pangilinan J.L."/>
            <person name="Park R."/>
            <person name="Pearson M."/>
            <person name="Quesneville H."/>
            <person name="Rouhier N."/>
            <person name="Sakthikumar S."/>
            <person name="Salamov A.A."/>
            <person name="Schmutz J."/>
            <person name="Selles B."/>
            <person name="Shapiro H."/>
            <person name="Tanguay P."/>
            <person name="Tuskan G.A."/>
            <person name="Henrissat B."/>
            <person name="Van de Peer Y."/>
            <person name="Rouze P."/>
            <person name="Ellis J.G."/>
            <person name="Dodds P.N."/>
            <person name="Schein J.E."/>
            <person name="Zhong S."/>
            <person name="Hamelin R.C."/>
            <person name="Grigoriev I.V."/>
            <person name="Szabo L.J."/>
            <person name="Martin F."/>
        </authorList>
    </citation>
    <scope>NUCLEOTIDE SEQUENCE [LARGE SCALE GENOMIC DNA]</scope>
    <source>
        <strain evidence="3">98AG31 / pathotype 3-4-7</strain>
    </source>
</reference>
<dbReference type="VEuPathDB" id="FungiDB:MELLADRAFT_109539"/>
<organism evidence="3">
    <name type="scientific">Melampsora larici-populina (strain 98AG31 / pathotype 3-4-7)</name>
    <name type="common">Poplar leaf rust fungus</name>
    <dbReference type="NCBI Taxonomy" id="747676"/>
    <lineage>
        <taxon>Eukaryota</taxon>
        <taxon>Fungi</taxon>
        <taxon>Dikarya</taxon>
        <taxon>Basidiomycota</taxon>
        <taxon>Pucciniomycotina</taxon>
        <taxon>Pucciniomycetes</taxon>
        <taxon>Pucciniales</taxon>
        <taxon>Melampsoraceae</taxon>
        <taxon>Melampsora</taxon>
    </lineage>
</organism>
<evidence type="ECO:0000313" key="3">
    <source>
        <dbReference type="Proteomes" id="UP000001072"/>
    </source>
</evidence>
<dbReference type="EMBL" id="GL883126">
    <property type="protein sequence ID" value="EGG03171.1"/>
    <property type="molecule type" value="Genomic_DNA"/>
</dbReference>
<sequence length="291" mass="33408">MFIKQPQVCRMIQFILFTAFISKTISPAVVPLIVGKFKHIEQITNKAHRGQIIGDTVKNGSAANIHMDSKINPNLANPKPSTQFRWGDQSAPNIESIPKVADENAGGYDDHLDRAIKNRRAKMKQTPRRYYKYRSESPRLQFKTYFLDPWKSFFLKMISSLKPFVLYSESKNVGLTFNIQDVCCNIYFSNHSSRYYKPDPDLTPGVDLFGLVHKVHHGFSKPSNLSMHQTVFELGHGKKRGEIATSNEQPFIDIHSRKILGRICISNDIFIYWKGFLKYDLFAQKFAAVVK</sequence>
<dbReference type="Proteomes" id="UP000001072">
    <property type="component" value="Unassembled WGS sequence"/>
</dbReference>
<proteinExistence type="predicted"/>
<gene>
    <name evidence="2" type="ORF">MELLADRAFT_109539</name>
</gene>
<evidence type="ECO:0000256" key="1">
    <source>
        <dbReference type="SAM" id="Phobius"/>
    </source>
</evidence>
<evidence type="ECO:0000313" key="2">
    <source>
        <dbReference type="EMBL" id="EGG03171.1"/>
    </source>
</evidence>
<accession>F4RWT3</accession>
<dbReference type="GeneID" id="18923791"/>
<dbReference type="RefSeq" id="XP_007413631.1">
    <property type="nucleotide sequence ID" value="XM_007413569.1"/>
</dbReference>
<dbReference type="OrthoDB" id="10403814at2759"/>
<protein>
    <submittedName>
        <fullName evidence="2">Uncharacterized protein</fullName>
    </submittedName>
</protein>
<dbReference type="AlphaFoldDB" id="F4RWT3"/>
<keyword evidence="1" id="KW-0472">Membrane</keyword>
<dbReference type="HOGENOM" id="CLU_956703_0_0_1"/>